<sequence>RHSRSVSISIMKFLHIAIFLLLLAVTSAVSIVNVYGDKRLQYPANATKHR</sequence>
<accession>A0A7I4YKF1</accession>
<name>A0A7I4YKF1_HAECO</name>
<evidence type="ECO:0000313" key="2">
    <source>
        <dbReference type="WBParaSite" id="HCON_00101915-00001"/>
    </source>
</evidence>
<organism evidence="1 2">
    <name type="scientific">Haemonchus contortus</name>
    <name type="common">Barber pole worm</name>
    <dbReference type="NCBI Taxonomy" id="6289"/>
    <lineage>
        <taxon>Eukaryota</taxon>
        <taxon>Metazoa</taxon>
        <taxon>Ecdysozoa</taxon>
        <taxon>Nematoda</taxon>
        <taxon>Chromadorea</taxon>
        <taxon>Rhabditida</taxon>
        <taxon>Rhabditina</taxon>
        <taxon>Rhabditomorpha</taxon>
        <taxon>Strongyloidea</taxon>
        <taxon>Trichostrongylidae</taxon>
        <taxon>Haemonchus</taxon>
    </lineage>
</organism>
<dbReference type="AlphaFoldDB" id="A0A7I4YKF1"/>
<proteinExistence type="predicted"/>
<dbReference type="WBParaSite" id="HCON_00101915-00001">
    <property type="protein sequence ID" value="HCON_00101915-00001"/>
    <property type="gene ID" value="HCON_00101915"/>
</dbReference>
<dbReference type="Proteomes" id="UP000025227">
    <property type="component" value="Unplaced"/>
</dbReference>
<protein>
    <submittedName>
        <fullName evidence="2">Transmembrane protein</fullName>
    </submittedName>
</protein>
<evidence type="ECO:0000313" key="1">
    <source>
        <dbReference type="Proteomes" id="UP000025227"/>
    </source>
</evidence>
<reference evidence="2" key="1">
    <citation type="submission" date="2020-12" db="UniProtKB">
        <authorList>
            <consortium name="WormBaseParasite"/>
        </authorList>
    </citation>
    <scope>IDENTIFICATION</scope>
    <source>
        <strain evidence="2">MHco3</strain>
    </source>
</reference>
<keyword evidence="1" id="KW-1185">Reference proteome</keyword>